<proteinExistence type="predicted"/>
<evidence type="ECO:0000256" key="8">
    <source>
        <dbReference type="SAM" id="Phobius"/>
    </source>
</evidence>
<dbReference type="PANTHER" id="PTHR24269">
    <property type="entry name" value="KREMEN PROTEIN"/>
    <property type="match status" value="1"/>
</dbReference>
<comment type="caution">
    <text evidence="11">The sequence shown here is derived from an EMBL/GenBank/DDBJ whole genome shotgun (WGS) entry which is preliminary data.</text>
</comment>
<feature type="region of interest" description="Disordered" evidence="7">
    <location>
        <begin position="151"/>
        <end position="198"/>
    </location>
</feature>
<evidence type="ECO:0000256" key="1">
    <source>
        <dbReference type="ARBA" id="ARBA00004167"/>
    </source>
</evidence>
<evidence type="ECO:0000256" key="7">
    <source>
        <dbReference type="SAM" id="MobiDB-lite"/>
    </source>
</evidence>
<keyword evidence="6" id="KW-0325">Glycoprotein</keyword>
<dbReference type="InterPro" id="IPR002889">
    <property type="entry name" value="WSC_carb-bd"/>
</dbReference>
<evidence type="ECO:0000256" key="4">
    <source>
        <dbReference type="ARBA" id="ARBA00022989"/>
    </source>
</evidence>
<keyword evidence="12" id="KW-1185">Reference proteome</keyword>
<feature type="signal peptide" evidence="9">
    <location>
        <begin position="1"/>
        <end position="22"/>
    </location>
</feature>
<evidence type="ECO:0000256" key="3">
    <source>
        <dbReference type="ARBA" id="ARBA00022729"/>
    </source>
</evidence>
<keyword evidence="2 8" id="KW-0812">Transmembrane</keyword>
<name>A0ABY2HHQ6_9HYPO</name>
<feature type="transmembrane region" description="Helical" evidence="8">
    <location>
        <begin position="206"/>
        <end position="228"/>
    </location>
</feature>
<keyword evidence="4 8" id="KW-1133">Transmembrane helix</keyword>
<dbReference type="EMBL" id="PPTA01000001">
    <property type="protein sequence ID" value="TFB07037.1"/>
    <property type="molecule type" value="Genomic_DNA"/>
</dbReference>
<reference evidence="11 12" key="1">
    <citation type="submission" date="2018-01" db="EMBL/GenBank/DDBJ databases">
        <title>Genome characterization of the sugarcane-associated fungus Trichoderma ghanense CCMA-1212 and their application in lignocelulose bioconversion.</title>
        <authorList>
            <person name="Steindorff A.S."/>
            <person name="Mendes T.D."/>
            <person name="Vilela E.S.D."/>
            <person name="Rodrigues D.S."/>
            <person name="Formighieri E.F."/>
            <person name="Melo I.S."/>
            <person name="Favaro L.C.L."/>
        </authorList>
    </citation>
    <scope>NUCLEOTIDE SEQUENCE [LARGE SCALE GENOMIC DNA]</scope>
    <source>
        <strain evidence="11 12">CCMA-1212</strain>
    </source>
</reference>
<feature type="chain" id="PRO_5045935302" description="WSC domain-containing protein" evidence="9">
    <location>
        <begin position="23"/>
        <end position="311"/>
    </location>
</feature>
<feature type="compositionally biased region" description="Low complexity" evidence="7">
    <location>
        <begin position="156"/>
        <end position="187"/>
    </location>
</feature>
<dbReference type="RefSeq" id="XP_073563238.1">
    <property type="nucleotide sequence ID" value="XM_073697672.1"/>
</dbReference>
<dbReference type="SMART" id="SM00321">
    <property type="entry name" value="WSC"/>
    <property type="match status" value="1"/>
</dbReference>
<dbReference type="PANTHER" id="PTHR24269:SF16">
    <property type="entry name" value="PROTEIN SLG1"/>
    <property type="match status" value="1"/>
</dbReference>
<comment type="subcellular location">
    <subcellularLocation>
        <location evidence="1">Membrane</location>
        <topology evidence="1">Single-pass membrane protein</topology>
    </subcellularLocation>
</comment>
<gene>
    <name evidence="11" type="ORF">CCMA1212_000192</name>
</gene>
<evidence type="ECO:0000259" key="10">
    <source>
        <dbReference type="PROSITE" id="PS51212"/>
    </source>
</evidence>
<sequence length="311" mass="32570">MKSSTILSGALVAAAQVYTALGATAVRAHEMSHVIRANIQLPSQPPVPNAYRSQGCWSSKGNMTHATAVKSTTVSSGSCNDYCKSQEMPVSGLQGDECFCGLVYPPQGDQVEDSKCSFPCPAYPKEACGAIGQPGYFSVFNTGVNINPDYYEPPKSTTSSPSSTTTSSDSEKSSSAASASGIASSSAEPTPTDGGDSKKKTNVAGIAAGTVVGVVVLGGLLGAAFFTLRRRRNAEIEEEHRRNAAVNAFINGSKPPSTSGSISMTDSRLDPIMAHRRLSDGSIADNEDYSRRILRVCRCFPSASFVSICPD</sequence>
<evidence type="ECO:0000313" key="11">
    <source>
        <dbReference type="EMBL" id="TFB07037.1"/>
    </source>
</evidence>
<evidence type="ECO:0000313" key="12">
    <source>
        <dbReference type="Proteomes" id="UP001642720"/>
    </source>
</evidence>
<dbReference type="Proteomes" id="UP001642720">
    <property type="component" value="Unassembled WGS sequence"/>
</dbReference>
<evidence type="ECO:0000256" key="2">
    <source>
        <dbReference type="ARBA" id="ARBA00022692"/>
    </source>
</evidence>
<feature type="domain" description="WSC" evidence="10">
    <location>
        <begin position="50"/>
        <end position="143"/>
    </location>
</feature>
<evidence type="ECO:0000256" key="9">
    <source>
        <dbReference type="SAM" id="SignalP"/>
    </source>
</evidence>
<dbReference type="Pfam" id="PF01822">
    <property type="entry name" value="WSC"/>
    <property type="match status" value="1"/>
</dbReference>
<accession>A0ABY2HHQ6</accession>
<protein>
    <recommendedName>
        <fullName evidence="10">WSC domain-containing protein</fullName>
    </recommendedName>
</protein>
<dbReference type="InterPro" id="IPR051836">
    <property type="entry name" value="Kremen_rcpt"/>
</dbReference>
<evidence type="ECO:0000256" key="6">
    <source>
        <dbReference type="ARBA" id="ARBA00023180"/>
    </source>
</evidence>
<organism evidence="11 12">
    <name type="scientific">Trichoderma ghanense</name>
    <dbReference type="NCBI Taxonomy" id="65468"/>
    <lineage>
        <taxon>Eukaryota</taxon>
        <taxon>Fungi</taxon>
        <taxon>Dikarya</taxon>
        <taxon>Ascomycota</taxon>
        <taxon>Pezizomycotina</taxon>
        <taxon>Sordariomycetes</taxon>
        <taxon>Hypocreomycetidae</taxon>
        <taxon>Hypocreales</taxon>
        <taxon>Hypocreaceae</taxon>
        <taxon>Trichoderma</taxon>
    </lineage>
</organism>
<keyword evidence="3 9" id="KW-0732">Signal</keyword>
<keyword evidence="5 8" id="KW-0472">Membrane</keyword>
<dbReference type="PROSITE" id="PS51212">
    <property type="entry name" value="WSC"/>
    <property type="match status" value="1"/>
</dbReference>
<dbReference type="GeneID" id="300572122"/>
<evidence type="ECO:0000256" key="5">
    <source>
        <dbReference type="ARBA" id="ARBA00023136"/>
    </source>
</evidence>